<evidence type="ECO:0000256" key="2">
    <source>
        <dbReference type="ARBA" id="ARBA00022989"/>
    </source>
</evidence>
<dbReference type="PROSITE" id="PS50850">
    <property type="entry name" value="MFS"/>
    <property type="match status" value="1"/>
</dbReference>
<name>A0A2S3VWA7_9PSED</name>
<feature type="transmembrane region" description="Helical" evidence="4">
    <location>
        <begin position="86"/>
        <end position="108"/>
    </location>
</feature>
<dbReference type="SUPFAM" id="SSF103473">
    <property type="entry name" value="MFS general substrate transporter"/>
    <property type="match status" value="1"/>
</dbReference>
<feature type="transmembrane region" description="Helical" evidence="4">
    <location>
        <begin position="254"/>
        <end position="273"/>
    </location>
</feature>
<dbReference type="InterPro" id="IPR052714">
    <property type="entry name" value="MFS_Exporter"/>
</dbReference>
<evidence type="ECO:0000256" key="1">
    <source>
        <dbReference type="ARBA" id="ARBA00022692"/>
    </source>
</evidence>
<proteinExistence type="predicted"/>
<keyword evidence="7" id="KW-1185">Reference proteome</keyword>
<dbReference type="Pfam" id="PF07690">
    <property type="entry name" value="MFS_1"/>
    <property type="match status" value="1"/>
</dbReference>
<evidence type="ECO:0000256" key="3">
    <source>
        <dbReference type="ARBA" id="ARBA00023136"/>
    </source>
</evidence>
<dbReference type="RefSeq" id="WP_103393824.1">
    <property type="nucleotide sequence ID" value="NZ_MUJK01000001.1"/>
</dbReference>
<feature type="transmembrane region" description="Helical" evidence="4">
    <location>
        <begin position="285"/>
        <end position="303"/>
    </location>
</feature>
<feature type="domain" description="Major facilitator superfamily (MFS) profile" evidence="5">
    <location>
        <begin position="173"/>
        <end position="393"/>
    </location>
</feature>
<keyword evidence="3 4" id="KW-0472">Membrane</keyword>
<sequence>MGDISVSSQGNGKAIGSHWLILSIVGFNFISYVCSGLPLAVLPGFVLKDLGLTSVLAGVVISSQYLATLLARPLAGTVADRLGAKFAVVCGLSGLMLSGTLTVAAIVLHTQSWLTLTLLLLGRLVLGASTAMISTPCCTWAIGLCGSSRSAQVMSWNGIAAYGGTAVGAPSGVLLRNSLGLFSVGLCTVLLGLVFLLVALGKRPAPIVAGARLAFHRVLFTVMPNGLVLVCSSVGFGGLTAFVALYFDSQGWDHAAYCLSGFGVGFIFARLTSPGLLQRFRGYKVVAGCLLVQTLGMLLIWLAPSPALAIAGGALTGIGVSWVYPGLGVETLASTPAANRNSALSALSLFFDTAVGVAGPVMGLVASGFGFASIFLCAAVMSAGGFLVVLCLC</sequence>
<feature type="transmembrane region" description="Helical" evidence="4">
    <location>
        <begin position="120"/>
        <end position="144"/>
    </location>
</feature>
<gene>
    <name evidence="6" type="ORF">B0D71_05320</name>
</gene>
<feature type="transmembrane region" description="Helical" evidence="4">
    <location>
        <begin position="309"/>
        <end position="332"/>
    </location>
</feature>
<dbReference type="PANTHER" id="PTHR23531:SF1">
    <property type="entry name" value="QUINOLENE RESISTANCE PROTEIN NORA"/>
    <property type="match status" value="1"/>
</dbReference>
<dbReference type="EMBL" id="MUJK01000001">
    <property type="protein sequence ID" value="POF44211.1"/>
    <property type="molecule type" value="Genomic_DNA"/>
</dbReference>
<evidence type="ECO:0000256" key="4">
    <source>
        <dbReference type="SAM" id="Phobius"/>
    </source>
</evidence>
<evidence type="ECO:0000313" key="7">
    <source>
        <dbReference type="Proteomes" id="UP000237440"/>
    </source>
</evidence>
<dbReference type="PANTHER" id="PTHR23531">
    <property type="entry name" value="QUINOLENE RESISTANCE PROTEIN NORA"/>
    <property type="match status" value="1"/>
</dbReference>
<comment type="caution">
    <text evidence="6">The sequence shown here is derived from an EMBL/GenBank/DDBJ whole genome shotgun (WGS) entry which is preliminary data.</text>
</comment>
<dbReference type="InterPro" id="IPR011701">
    <property type="entry name" value="MFS"/>
</dbReference>
<dbReference type="GO" id="GO:0022857">
    <property type="term" value="F:transmembrane transporter activity"/>
    <property type="evidence" value="ECO:0007669"/>
    <property type="project" value="InterPro"/>
</dbReference>
<dbReference type="OrthoDB" id="322544at2"/>
<dbReference type="InterPro" id="IPR020846">
    <property type="entry name" value="MFS_dom"/>
</dbReference>
<accession>A0A2S3VWA7</accession>
<dbReference type="Gene3D" id="1.20.1250.20">
    <property type="entry name" value="MFS general substrate transporter like domains"/>
    <property type="match status" value="1"/>
</dbReference>
<keyword evidence="1 4" id="KW-0812">Transmembrane</keyword>
<feature type="transmembrane region" description="Helical" evidence="4">
    <location>
        <begin position="20"/>
        <end position="46"/>
    </location>
</feature>
<keyword evidence="2 4" id="KW-1133">Transmembrane helix</keyword>
<dbReference type="AlphaFoldDB" id="A0A2S3VWA7"/>
<reference evidence="7" key="1">
    <citation type="submission" date="2017-02" db="EMBL/GenBank/DDBJ databases">
        <authorList>
            <person name="Furmanczyk E.M."/>
        </authorList>
    </citation>
    <scope>NUCLEOTIDE SEQUENCE [LARGE SCALE GENOMIC DNA]</scope>
    <source>
        <strain evidence="7">AP3_22</strain>
    </source>
</reference>
<organism evidence="6 7">
    <name type="scientific">Pseudomonas laurylsulfativorans</name>
    <dbReference type="NCBI Taxonomy" id="1943631"/>
    <lineage>
        <taxon>Bacteria</taxon>
        <taxon>Pseudomonadati</taxon>
        <taxon>Pseudomonadota</taxon>
        <taxon>Gammaproteobacteria</taxon>
        <taxon>Pseudomonadales</taxon>
        <taxon>Pseudomonadaceae</taxon>
        <taxon>Pseudomonas</taxon>
    </lineage>
</organism>
<feature type="transmembrane region" description="Helical" evidence="4">
    <location>
        <begin position="344"/>
        <end position="365"/>
    </location>
</feature>
<feature type="transmembrane region" description="Helical" evidence="4">
    <location>
        <begin position="52"/>
        <end position="74"/>
    </location>
</feature>
<dbReference type="InterPro" id="IPR036259">
    <property type="entry name" value="MFS_trans_sf"/>
</dbReference>
<feature type="transmembrane region" description="Helical" evidence="4">
    <location>
        <begin position="181"/>
        <end position="201"/>
    </location>
</feature>
<protein>
    <submittedName>
        <fullName evidence="6">MFS transporter</fullName>
    </submittedName>
</protein>
<dbReference type="Proteomes" id="UP000237440">
    <property type="component" value="Unassembled WGS sequence"/>
</dbReference>
<evidence type="ECO:0000259" key="5">
    <source>
        <dbReference type="PROSITE" id="PS50850"/>
    </source>
</evidence>
<feature type="transmembrane region" description="Helical" evidence="4">
    <location>
        <begin position="371"/>
        <end position="392"/>
    </location>
</feature>
<feature type="transmembrane region" description="Helical" evidence="4">
    <location>
        <begin position="156"/>
        <end position="175"/>
    </location>
</feature>
<dbReference type="NCBIfam" id="NF003477">
    <property type="entry name" value="PRK05122.1"/>
    <property type="match status" value="1"/>
</dbReference>
<evidence type="ECO:0000313" key="6">
    <source>
        <dbReference type="EMBL" id="POF44211.1"/>
    </source>
</evidence>
<feature type="transmembrane region" description="Helical" evidence="4">
    <location>
        <begin position="222"/>
        <end position="248"/>
    </location>
</feature>